<dbReference type="OrthoDB" id="3870679at2759"/>
<gene>
    <name evidence="2" type="ORF">ALTATR162_LOCUS6643</name>
</gene>
<feature type="compositionally biased region" description="Acidic residues" evidence="1">
    <location>
        <begin position="829"/>
        <end position="843"/>
    </location>
</feature>
<proteinExistence type="predicted"/>
<accession>A0A8J2N0X8</accession>
<feature type="region of interest" description="Disordered" evidence="1">
    <location>
        <begin position="944"/>
        <end position="1027"/>
    </location>
</feature>
<feature type="compositionally biased region" description="Basic and acidic residues" evidence="1">
    <location>
        <begin position="726"/>
        <end position="751"/>
    </location>
</feature>
<name>A0A8J2N0X8_9PLEO</name>
<organism evidence="2 3">
    <name type="scientific">Alternaria atra</name>
    <dbReference type="NCBI Taxonomy" id="119953"/>
    <lineage>
        <taxon>Eukaryota</taxon>
        <taxon>Fungi</taxon>
        <taxon>Dikarya</taxon>
        <taxon>Ascomycota</taxon>
        <taxon>Pezizomycotina</taxon>
        <taxon>Dothideomycetes</taxon>
        <taxon>Pleosporomycetidae</taxon>
        <taxon>Pleosporales</taxon>
        <taxon>Pleosporineae</taxon>
        <taxon>Pleosporaceae</taxon>
        <taxon>Alternaria</taxon>
        <taxon>Alternaria sect. Ulocladioides</taxon>
    </lineage>
</organism>
<dbReference type="AlphaFoldDB" id="A0A8J2N0X8"/>
<dbReference type="GeneID" id="67018555"/>
<feature type="compositionally biased region" description="Polar residues" evidence="1">
    <location>
        <begin position="848"/>
        <end position="863"/>
    </location>
</feature>
<feature type="compositionally biased region" description="Polar residues" evidence="1">
    <location>
        <begin position="110"/>
        <end position="125"/>
    </location>
</feature>
<comment type="caution">
    <text evidence="2">The sequence shown here is derived from an EMBL/GenBank/DDBJ whole genome shotgun (WGS) entry which is preliminary data.</text>
</comment>
<dbReference type="RefSeq" id="XP_043170200.1">
    <property type="nucleotide sequence ID" value="XM_043314265.1"/>
</dbReference>
<feature type="compositionally biased region" description="Polar residues" evidence="1">
    <location>
        <begin position="143"/>
        <end position="155"/>
    </location>
</feature>
<protein>
    <submittedName>
        <fullName evidence="2">Uncharacterized protein</fullName>
    </submittedName>
</protein>
<feature type="region of interest" description="Disordered" evidence="1">
    <location>
        <begin position="441"/>
        <end position="483"/>
    </location>
</feature>
<feature type="compositionally biased region" description="Polar residues" evidence="1">
    <location>
        <begin position="803"/>
        <end position="812"/>
    </location>
</feature>
<feature type="region of interest" description="Disordered" evidence="1">
    <location>
        <begin position="15"/>
        <end position="200"/>
    </location>
</feature>
<evidence type="ECO:0000256" key="1">
    <source>
        <dbReference type="SAM" id="MobiDB-lite"/>
    </source>
</evidence>
<reference evidence="2" key="1">
    <citation type="submission" date="2021-05" db="EMBL/GenBank/DDBJ databases">
        <authorList>
            <person name="Stam R."/>
        </authorList>
    </citation>
    <scope>NUCLEOTIDE SEQUENCE</scope>
    <source>
        <strain evidence="2">CS162</strain>
    </source>
</reference>
<feature type="region of interest" description="Disordered" evidence="1">
    <location>
        <begin position="799"/>
        <end position="928"/>
    </location>
</feature>
<evidence type="ECO:0000313" key="3">
    <source>
        <dbReference type="Proteomes" id="UP000676310"/>
    </source>
</evidence>
<sequence>MPEPEPDVYAMLESSFQASPNLHQSKRLPLRSDDYRTYSRAAAPLKRDYSYTTQATDDTESTTQSQHNTPLPSPGLLNGADSGLPPTPPTASQDGTSTQMPEQPPLADSIRNSLISQKSSLSTPVNARSPPTPDPSPPRTNASHASNGTNATNVTLERPPIYTYPSSRADSFRTAREDPFSSDREDSRSVTPANDRLSTVEEDRGLGLAFEHDQNDVTPTNKQGPYFPATEHVDSTVGAEEDKGSQVVEDIPDREWNTDLMRNVTVRRKRRTLSKSPRKVSAPEPVAQPVVEPIAEPAVPAVTIVEAASPTPSNRARRASSLRKRVEASHNSPVTPSIENFAHSIGWPSEGGGMSGEKQRDHSNKRLSTASVASTVVSAHVIINQPRRTQTLRHSGRNMAYRRDISAPSELGSMTHSNRNSMISQYDDMPPRRLVHKRTNIGDRSARFSTDSDVSSQRIMSPSLSLRSRTIDSSAHTQAHQESLRNVLQPAADILSRHSTVSRSGGSYHKRVNSAPEATRRTLSSKPRNFTEILPSESPRPIENPSIQPPIIRAPSPTLSPKPRRASPTSRKGRRQSPAVTEVKLPKDLEKTLADLPDQGVDGPAERDVFMGASHPVEDARVPSALTDRVRRLLAARETAEEATLVVDSNQNPATSENLAKFSPLKDSEPQLRQGPRSSRPVSWGKRASLHQESASLSPDMAVRPILDDRVYTEEIKRRSQASRPDSGDHGRVSFDRSASRSASRTEEHANARHLYSQSTPFSQFSDTVEVTEATAVSIYPHNNNSLLVVQQSRGNSLLPEQRQLTDNTYLTPQDDREVRKSPTPPFVDADEAPQEAREEFDEPYPQPTLTFEPSTPPMQSDLPQPDGVDSPLENPRDPPEPPKINFIPPTPMEELEKELVPGPPGPPERSDSHPQRRLSVLQRARRYSDNLITPLFARASNNRTRFDNDSHRHTHRNPSVPSVNDEDGTLHPFWRPRGFWDGFEDGDSESDGEEGLPQGGDTSDIEDPEPEPPRPRRASTLGNKLKGGFRGSGGFLIGNSLGVERAGTNKRRHHVTLPPHFRTPRTAGHLASPKVVIQAPTQPLGRHGGGGITKRRSSHDLRRSASMPDNMSTVSVEYEQSRRGRGSWRQGKSLPGLKKYHVQYIGISGVKERLRERRTEKRREKIRRSIGSRYYVDPVAPGSAFSQ</sequence>
<feature type="compositionally biased region" description="Low complexity" evidence="1">
    <location>
        <begin position="52"/>
        <end position="66"/>
    </location>
</feature>
<dbReference type="EMBL" id="CAJRGZ010000019">
    <property type="protein sequence ID" value="CAG5164355.1"/>
    <property type="molecule type" value="Genomic_DNA"/>
</dbReference>
<feature type="compositionally biased region" description="Basic and acidic residues" evidence="1">
    <location>
        <begin position="170"/>
        <end position="188"/>
    </location>
</feature>
<feature type="compositionally biased region" description="Polar residues" evidence="1">
    <location>
        <begin position="447"/>
        <end position="483"/>
    </location>
</feature>
<feature type="region of interest" description="Disordered" evidence="1">
    <location>
        <begin position="644"/>
        <end position="702"/>
    </location>
</feature>
<feature type="compositionally biased region" description="Polar residues" evidence="1">
    <location>
        <begin position="648"/>
        <end position="658"/>
    </location>
</feature>
<feature type="compositionally biased region" description="Acidic residues" evidence="1">
    <location>
        <begin position="983"/>
        <end position="995"/>
    </location>
</feature>
<feature type="compositionally biased region" description="Polar residues" evidence="1">
    <location>
        <begin position="90"/>
        <end position="101"/>
    </location>
</feature>
<feature type="region of interest" description="Disordered" evidence="1">
    <location>
        <begin position="498"/>
        <end position="587"/>
    </location>
</feature>
<dbReference type="Proteomes" id="UP000676310">
    <property type="component" value="Unassembled WGS sequence"/>
</dbReference>
<evidence type="ECO:0000313" key="2">
    <source>
        <dbReference type="EMBL" id="CAG5164355.1"/>
    </source>
</evidence>
<keyword evidence="3" id="KW-1185">Reference proteome</keyword>
<feature type="region of interest" description="Disordered" evidence="1">
    <location>
        <begin position="716"/>
        <end position="755"/>
    </location>
</feature>
<feature type="region of interest" description="Disordered" evidence="1">
    <location>
        <begin position="1081"/>
        <end position="1108"/>
    </location>
</feature>